<evidence type="ECO:0000256" key="6">
    <source>
        <dbReference type="ARBA" id="ARBA00023136"/>
    </source>
</evidence>
<evidence type="ECO:0000259" key="8">
    <source>
        <dbReference type="Pfam" id="PF02308"/>
    </source>
</evidence>
<keyword evidence="10" id="KW-1185">Reference proteome</keyword>
<dbReference type="Pfam" id="PF02308">
    <property type="entry name" value="MgtC"/>
    <property type="match status" value="1"/>
</dbReference>
<dbReference type="PANTHER" id="PTHR33778">
    <property type="entry name" value="PROTEIN MGTC"/>
    <property type="match status" value="1"/>
</dbReference>
<evidence type="ECO:0000256" key="5">
    <source>
        <dbReference type="ARBA" id="ARBA00022989"/>
    </source>
</evidence>
<dbReference type="EMBL" id="JAATTO010000110">
    <property type="protein sequence ID" value="MBC9984375.1"/>
    <property type="molecule type" value="Genomic_DNA"/>
</dbReference>
<dbReference type="Proteomes" id="UP000639516">
    <property type="component" value="Unassembled WGS sequence"/>
</dbReference>
<feature type="transmembrane region" description="Helical" evidence="7">
    <location>
        <begin position="49"/>
        <end position="67"/>
    </location>
</feature>
<dbReference type="InterPro" id="IPR049177">
    <property type="entry name" value="MgtC_SapB_SrpB_YhiD_N"/>
</dbReference>
<dbReference type="PRINTS" id="PR01837">
    <property type="entry name" value="MGTCSAPBPROT"/>
</dbReference>
<comment type="similarity">
    <text evidence="2 7">Belongs to the MgtC/SapB family.</text>
</comment>
<evidence type="ECO:0000256" key="4">
    <source>
        <dbReference type="ARBA" id="ARBA00022692"/>
    </source>
</evidence>
<evidence type="ECO:0000313" key="9">
    <source>
        <dbReference type="EMBL" id="MBC9984375.1"/>
    </source>
</evidence>
<feature type="transmembrane region" description="Helical" evidence="7">
    <location>
        <begin position="155"/>
        <end position="177"/>
    </location>
</feature>
<keyword evidence="3" id="KW-1003">Cell membrane</keyword>
<organism evidence="9 10">
    <name type="scientific">Bradyrhizobium campsiandrae</name>
    <dbReference type="NCBI Taxonomy" id="1729892"/>
    <lineage>
        <taxon>Bacteria</taxon>
        <taxon>Pseudomonadati</taxon>
        <taxon>Pseudomonadota</taxon>
        <taxon>Alphaproteobacteria</taxon>
        <taxon>Hyphomicrobiales</taxon>
        <taxon>Nitrobacteraceae</taxon>
        <taxon>Bradyrhizobium</taxon>
    </lineage>
</organism>
<dbReference type="RefSeq" id="WP_188102848.1">
    <property type="nucleotide sequence ID" value="NZ_JAANIH010000029.1"/>
</dbReference>
<feature type="domain" description="MgtC/SapB/SrpB/YhiD N-terminal" evidence="8">
    <location>
        <begin position="56"/>
        <end position="170"/>
    </location>
</feature>
<accession>A0ABR7UL78</accession>
<dbReference type="PANTHER" id="PTHR33778:SF1">
    <property type="entry name" value="MAGNESIUM TRANSPORTER YHID-RELATED"/>
    <property type="match status" value="1"/>
</dbReference>
<evidence type="ECO:0000256" key="7">
    <source>
        <dbReference type="RuleBase" id="RU365041"/>
    </source>
</evidence>
<evidence type="ECO:0000256" key="1">
    <source>
        <dbReference type="ARBA" id="ARBA00004651"/>
    </source>
</evidence>
<name>A0ABR7UL78_9BRAD</name>
<comment type="caution">
    <text evidence="9">The sequence shown here is derived from an EMBL/GenBank/DDBJ whole genome shotgun (WGS) entry which is preliminary data.</text>
</comment>
<keyword evidence="4 7" id="KW-0812">Transmembrane</keyword>
<keyword evidence="5 7" id="KW-1133">Transmembrane helix</keyword>
<keyword evidence="6 7" id="KW-0472">Membrane</keyword>
<sequence>MFNPLSRMVTKNGLRRTLLHVAIIAVAFGPTKAALAATGDAGGSTRIDLTLLVRIGVAVVLAFSIGWEREFRGSEAGNFTFMLVSMGAAAFTAVGVENFPATAENIIAGVATGVGFLGGGMILKKDGGNVRGLTTAAAIWAASAVGMLAGIGELLIAGLVTLLVVLILELQFLPVIGRLNARRSRPKDAKPEANEHEF</sequence>
<keyword evidence="7" id="KW-0997">Cell inner membrane</keyword>
<feature type="transmembrane region" description="Helical" evidence="7">
    <location>
        <begin position="130"/>
        <end position="149"/>
    </location>
</feature>
<proteinExistence type="inferred from homology"/>
<comment type="subcellular location">
    <subcellularLocation>
        <location evidence="7">Cell inner membrane</location>
        <topology evidence="7">Multi-pass membrane protein</topology>
    </subcellularLocation>
    <subcellularLocation>
        <location evidence="1">Cell membrane</location>
        <topology evidence="1">Multi-pass membrane protein</topology>
    </subcellularLocation>
</comment>
<reference evidence="9 10" key="1">
    <citation type="journal article" date="2020" name="Arch. Microbiol.">
        <title>Bradyrhizobium campsiandrae sp. nov., a nitrogen-fixing bacterial strain isolated from a native leguminous tree from the Amazon adapted to flooded conditions.</title>
        <authorList>
            <person name="Cabral Michel D."/>
            <person name="Martins da Costa E."/>
            <person name="Azarias Guimaraes A."/>
            <person name="Soares de Carvalho T."/>
            <person name="Santos de Castro Caputo P."/>
            <person name="Willems A."/>
            <person name="de Souza Moreira F.M."/>
        </authorList>
    </citation>
    <scope>NUCLEOTIDE SEQUENCE [LARGE SCALE GENOMIC DNA]</scope>
    <source>
        <strain evidence="10">INPA 384B</strain>
    </source>
</reference>
<evidence type="ECO:0000256" key="3">
    <source>
        <dbReference type="ARBA" id="ARBA00022475"/>
    </source>
</evidence>
<feature type="transmembrane region" description="Helical" evidence="7">
    <location>
        <begin position="79"/>
        <end position="99"/>
    </location>
</feature>
<protein>
    <recommendedName>
        <fullName evidence="7">Protein MgtC</fullName>
    </recommendedName>
</protein>
<gene>
    <name evidence="9" type="ORF">HA482_40035</name>
</gene>
<evidence type="ECO:0000256" key="2">
    <source>
        <dbReference type="ARBA" id="ARBA00009298"/>
    </source>
</evidence>
<dbReference type="InterPro" id="IPR003416">
    <property type="entry name" value="MgtC/SapB/SrpB/YhiD_fam"/>
</dbReference>
<feature type="transmembrane region" description="Helical" evidence="7">
    <location>
        <begin position="105"/>
        <end position="123"/>
    </location>
</feature>
<evidence type="ECO:0000313" key="10">
    <source>
        <dbReference type="Proteomes" id="UP000639516"/>
    </source>
</evidence>